<organism evidence="1 2">
    <name type="scientific">Eretmocerus hayati</name>
    <dbReference type="NCBI Taxonomy" id="131215"/>
    <lineage>
        <taxon>Eukaryota</taxon>
        <taxon>Metazoa</taxon>
        <taxon>Ecdysozoa</taxon>
        <taxon>Arthropoda</taxon>
        <taxon>Hexapoda</taxon>
        <taxon>Insecta</taxon>
        <taxon>Pterygota</taxon>
        <taxon>Neoptera</taxon>
        <taxon>Endopterygota</taxon>
        <taxon>Hymenoptera</taxon>
        <taxon>Apocrita</taxon>
        <taxon>Proctotrupomorpha</taxon>
        <taxon>Chalcidoidea</taxon>
        <taxon>Aphelinidae</taxon>
        <taxon>Aphelininae</taxon>
        <taxon>Eretmocerus</taxon>
    </lineage>
</organism>
<comment type="caution">
    <text evidence="1">The sequence shown here is derived from an EMBL/GenBank/DDBJ whole genome shotgun (WGS) entry which is preliminary data.</text>
</comment>
<keyword evidence="2" id="KW-1185">Reference proteome</keyword>
<protein>
    <submittedName>
        <fullName evidence="1">Uncharacterized protein</fullName>
    </submittedName>
</protein>
<dbReference type="Proteomes" id="UP001239111">
    <property type="component" value="Chromosome 1"/>
</dbReference>
<sequence length="138" mass="16203">MAGLYEDLLLMYMKRGYVLEMEIEDIEPEDENYFKPLKRVTIGEKTEICLREWESQSVNNATLVSETVCGKPEESRYLCRNFLIQACIKMKEMCDFEEDKRMLLNPCNVSTHPIHMEHPSLNVVLLIPKCRVILRDSK</sequence>
<proteinExistence type="predicted"/>
<gene>
    <name evidence="1" type="ORF">QAD02_021628</name>
</gene>
<name>A0ACC2PR01_9HYME</name>
<evidence type="ECO:0000313" key="1">
    <source>
        <dbReference type="EMBL" id="KAJ8685835.1"/>
    </source>
</evidence>
<accession>A0ACC2PR01</accession>
<reference evidence="1" key="1">
    <citation type="submission" date="2023-04" db="EMBL/GenBank/DDBJ databases">
        <title>A chromosome-level genome assembly of the parasitoid wasp Eretmocerus hayati.</title>
        <authorList>
            <person name="Zhong Y."/>
            <person name="Liu S."/>
            <person name="Liu Y."/>
        </authorList>
    </citation>
    <scope>NUCLEOTIDE SEQUENCE</scope>
    <source>
        <strain evidence="1">ZJU_SS_LIU_2023</strain>
    </source>
</reference>
<dbReference type="EMBL" id="CM056741">
    <property type="protein sequence ID" value="KAJ8685835.1"/>
    <property type="molecule type" value="Genomic_DNA"/>
</dbReference>
<evidence type="ECO:0000313" key="2">
    <source>
        <dbReference type="Proteomes" id="UP001239111"/>
    </source>
</evidence>